<dbReference type="PANTHER" id="PTHR47677:SF1">
    <property type="entry name" value="CYTOCHROME C OXIDASE ASSEMBLY FACTOR 6"/>
    <property type="match status" value="1"/>
</dbReference>
<dbReference type="AlphaFoldDB" id="A0A1X0QRK4"/>
<protein>
    <recommendedName>
        <fullName evidence="6">Cytochrome c oxidase, subunit VIb</fullName>
    </recommendedName>
</protein>
<sequence length="92" mass="11134">MAESGSKPPSREERKRCWFLRDQYFQCLDRCNIRDPATVEKTPEKAPECLELKKNYEEGCMASWVEYFNKRRVLDMRQKEYLKFSEEQSGRK</sequence>
<evidence type="ECO:0008006" key="6">
    <source>
        <dbReference type="Google" id="ProtNLM"/>
    </source>
</evidence>
<dbReference type="PANTHER" id="PTHR47677">
    <property type="entry name" value="CYTOCHROME C OXIDASE ASSEMBLY FACTOR 6"/>
    <property type="match status" value="1"/>
</dbReference>
<dbReference type="OrthoDB" id="5545577at2759"/>
<dbReference type="EMBL" id="KV922053">
    <property type="protein sequence ID" value="ORE02393.1"/>
    <property type="molecule type" value="Genomic_DNA"/>
</dbReference>
<dbReference type="InterPro" id="IPR048280">
    <property type="entry name" value="COX6B-like"/>
</dbReference>
<dbReference type="Gene3D" id="1.10.10.140">
    <property type="entry name" value="Cytochrome c oxidase, subunit VIb"/>
    <property type="match status" value="1"/>
</dbReference>
<dbReference type="VEuPathDB" id="FungiDB:BCV72DRAFT_215325"/>
<evidence type="ECO:0000256" key="1">
    <source>
        <dbReference type="ARBA" id="ARBA00004173"/>
    </source>
</evidence>
<dbReference type="Proteomes" id="UP000242414">
    <property type="component" value="Unassembled WGS sequence"/>
</dbReference>
<accession>A0A1X0QRK4</accession>
<name>A0A1X0QRK4_RHIZD</name>
<reference evidence="5" key="1">
    <citation type="journal article" date="2016" name="Proc. Natl. Acad. Sci. U.S.A.">
        <title>Lipid metabolic changes in an early divergent fungus govern the establishment of a mutualistic symbiosis with endobacteria.</title>
        <authorList>
            <person name="Lastovetsky O.A."/>
            <person name="Gaspar M.L."/>
            <person name="Mondo S.J."/>
            <person name="LaButti K.M."/>
            <person name="Sandor L."/>
            <person name="Grigoriev I.V."/>
            <person name="Henry S.A."/>
            <person name="Pawlowska T.E."/>
        </authorList>
    </citation>
    <scope>NUCLEOTIDE SEQUENCE [LARGE SCALE GENOMIC DNA]</scope>
    <source>
        <strain evidence="5">ATCC 52814</strain>
    </source>
</reference>
<keyword evidence="3" id="KW-0496">Mitochondrion</keyword>
<keyword evidence="4" id="KW-1015">Disulfide bond</keyword>
<gene>
    <name evidence="5" type="ORF">BCV72DRAFT_215325</name>
</gene>
<dbReference type="PROSITE" id="PS51808">
    <property type="entry name" value="CHCH"/>
    <property type="match status" value="1"/>
</dbReference>
<evidence type="ECO:0000256" key="4">
    <source>
        <dbReference type="ARBA" id="ARBA00023157"/>
    </source>
</evidence>
<evidence type="ECO:0000313" key="5">
    <source>
        <dbReference type="EMBL" id="ORE02393.1"/>
    </source>
</evidence>
<dbReference type="GO" id="GO:0005739">
    <property type="term" value="C:mitochondrion"/>
    <property type="evidence" value="ECO:0007669"/>
    <property type="project" value="UniProtKB-SubCell"/>
</dbReference>
<dbReference type="Pfam" id="PF02297">
    <property type="entry name" value="COX6B"/>
    <property type="match status" value="1"/>
</dbReference>
<dbReference type="InterPro" id="IPR048281">
    <property type="entry name" value="COA6_fun"/>
</dbReference>
<evidence type="ECO:0000256" key="3">
    <source>
        <dbReference type="ARBA" id="ARBA00023128"/>
    </source>
</evidence>
<dbReference type="SUPFAM" id="SSF47694">
    <property type="entry name" value="Cytochrome c oxidase subunit h"/>
    <property type="match status" value="1"/>
</dbReference>
<evidence type="ECO:0000256" key="2">
    <source>
        <dbReference type="ARBA" id="ARBA00006425"/>
    </source>
</evidence>
<comment type="subcellular location">
    <subcellularLocation>
        <location evidence="1">Mitochondrion</location>
    </subcellularLocation>
</comment>
<dbReference type="InterPro" id="IPR036549">
    <property type="entry name" value="CX6/COA6-like_sf"/>
</dbReference>
<comment type="similarity">
    <text evidence="2">Belongs to the cytochrome c oxidase subunit 6B family.</text>
</comment>
<proteinExistence type="inferred from homology"/>
<organism evidence="5">
    <name type="scientific">Rhizopus microsporus var. microsporus</name>
    <dbReference type="NCBI Taxonomy" id="86635"/>
    <lineage>
        <taxon>Eukaryota</taxon>
        <taxon>Fungi</taxon>
        <taxon>Fungi incertae sedis</taxon>
        <taxon>Mucoromycota</taxon>
        <taxon>Mucoromycotina</taxon>
        <taxon>Mucoromycetes</taxon>
        <taxon>Mucorales</taxon>
        <taxon>Mucorineae</taxon>
        <taxon>Rhizopodaceae</taxon>
        <taxon>Rhizopus</taxon>
    </lineage>
</organism>